<keyword evidence="6" id="KW-1185">Reference proteome</keyword>
<dbReference type="Gene3D" id="1.10.150.120">
    <property type="entry name" value="[2Fe-2S]-binding domain"/>
    <property type="match status" value="1"/>
</dbReference>
<dbReference type="AlphaFoldDB" id="A0A4Y9NMI0"/>
<dbReference type="InterPro" id="IPR052914">
    <property type="entry name" value="Aldehyde_Oxdr_Iron-Sulfur"/>
</dbReference>
<dbReference type="SUPFAM" id="SSF54292">
    <property type="entry name" value="2Fe-2S ferredoxin-like"/>
    <property type="match status" value="1"/>
</dbReference>
<feature type="domain" description="[2Fe-2S]-binding" evidence="2">
    <location>
        <begin position="80"/>
        <end position="159"/>
    </location>
</feature>
<dbReference type="InterPro" id="IPR036010">
    <property type="entry name" value="2Fe-2S_ferredoxin-like_sf"/>
</dbReference>
<dbReference type="Pfam" id="PF01799">
    <property type="entry name" value="Fer2_2"/>
    <property type="match status" value="1"/>
</dbReference>
<proteinExistence type="predicted"/>
<dbReference type="Pfam" id="PF00111">
    <property type="entry name" value="Fer2"/>
    <property type="match status" value="1"/>
</dbReference>
<name>A0A4Y9NMI0_9BRAD</name>
<accession>A0A4Y9KQQ6</accession>
<dbReference type="PANTHER" id="PTHR45331">
    <property type="entry name" value="OXIDOREDUCTASE, IRON-SULPHUR BINDING SUBUNIT-RELATED-RELATED"/>
    <property type="match status" value="1"/>
</dbReference>
<dbReference type="EMBL" id="SPQU01000099">
    <property type="protein sequence ID" value="TFV27200.1"/>
    <property type="molecule type" value="Genomic_DNA"/>
</dbReference>
<dbReference type="InterPro" id="IPR001041">
    <property type="entry name" value="2Fe-2S_ferredoxin-type"/>
</dbReference>
<reference evidence="4 5" key="2">
    <citation type="submission" date="2019-03" db="EMBL/GenBank/DDBJ databases">
        <title>Bradyrhizobium strains diversity.</title>
        <authorList>
            <person name="Urquiaga M.C.O."/>
            <person name="Hungria M."/>
            <person name="Delamuta J.R.M."/>
            <person name="Klepa M.S."/>
        </authorList>
    </citation>
    <scope>NUCLEOTIDE SEQUENCE [LARGE SCALE GENOMIC DNA]</scope>
    <source>
        <strain evidence="4 5">CNPSo 3426</strain>
    </source>
</reference>
<dbReference type="Proteomes" id="UP000298225">
    <property type="component" value="Unassembled WGS sequence"/>
</dbReference>
<evidence type="ECO:0000313" key="3">
    <source>
        <dbReference type="EMBL" id="TFV27200.1"/>
    </source>
</evidence>
<evidence type="ECO:0000259" key="1">
    <source>
        <dbReference type="Pfam" id="PF00111"/>
    </source>
</evidence>
<feature type="domain" description="2Fe-2S ferredoxin-type" evidence="1">
    <location>
        <begin position="5"/>
        <end position="69"/>
    </location>
</feature>
<dbReference type="GO" id="GO:0046872">
    <property type="term" value="F:metal ion binding"/>
    <property type="evidence" value="ECO:0007669"/>
    <property type="project" value="InterPro"/>
</dbReference>
<evidence type="ECO:0000313" key="4">
    <source>
        <dbReference type="EMBL" id="TFV68023.1"/>
    </source>
</evidence>
<gene>
    <name evidence="4" type="ORF">E4K64_37720</name>
    <name evidence="3" type="ORF">E4K66_39905</name>
</gene>
<dbReference type="GO" id="GO:0016903">
    <property type="term" value="F:oxidoreductase activity, acting on the aldehyde or oxo group of donors"/>
    <property type="evidence" value="ECO:0007669"/>
    <property type="project" value="TreeGrafter"/>
</dbReference>
<protein>
    <submittedName>
        <fullName evidence="4">(2Fe-2S)-binding protein</fullName>
    </submittedName>
</protein>
<dbReference type="InterPro" id="IPR002888">
    <property type="entry name" value="2Fe-2S-bd"/>
</dbReference>
<dbReference type="InterPro" id="IPR012675">
    <property type="entry name" value="Beta-grasp_dom_sf"/>
</dbReference>
<dbReference type="Gene3D" id="3.10.20.30">
    <property type="match status" value="1"/>
</dbReference>
<accession>A0A4Y9NMI0</accession>
<sequence>MTVGFTVNGVSHSVAEDRRDDKLIDFLHDDLNLTGTKLCCGIAICRACTVSVKKPPNQDATPSLACSTPLWILNGAEIKTIEGVASADSLTPIQDAFLANFAFQCGYCTPGFVIAAQILVDRLAAAPTRPADLDAQIEYALGGHICRCTGYVRYFEAAKKTAEIMLKGKS</sequence>
<dbReference type="SUPFAM" id="SSF47741">
    <property type="entry name" value="CO dehydrogenase ISP C-domain like"/>
    <property type="match status" value="1"/>
</dbReference>
<dbReference type="InterPro" id="IPR036884">
    <property type="entry name" value="2Fe-2S-bd_dom_sf"/>
</dbReference>
<evidence type="ECO:0000313" key="6">
    <source>
        <dbReference type="Proteomes" id="UP000298225"/>
    </source>
</evidence>
<dbReference type="PANTHER" id="PTHR45331:SF2">
    <property type="entry name" value="OXIDOREDUCTASE WITH IRON-SULFUR SUBUNIT"/>
    <property type="match status" value="1"/>
</dbReference>
<organism evidence="4 5">
    <name type="scientific">Bradyrhizobium frederickii</name>
    <dbReference type="NCBI Taxonomy" id="2560054"/>
    <lineage>
        <taxon>Bacteria</taxon>
        <taxon>Pseudomonadati</taxon>
        <taxon>Pseudomonadota</taxon>
        <taxon>Alphaproteobacteria</taxon>
        <taxon>Hyphomicrobiales</taxon>
        <taxon>Nitrobacteraceae</taxon>
        <taxon>Bradyrhizobium</taxon>
    </lineage>
</organism>
<evidence type="ECO:0000313" key="5">
    <source>
        <dbReference type="Proteomes" id="UP000297700"/>
    </source>
</evidence>
<dbReference type="RefSeq" id="WP_126262240.1">
    <property type="nucleotide sequence ID" value="NZ_SPQS01000049.1"/>
</dbReference>
<dbReference type="OrthoDB" id="9806714at2"/>
<reference evidence="3 6" key="1">
    <citation type="submission" date="2019-03" db="EMBL/GenBank/DDBJ databases">
        <title>Bradyrhizobium strains diversity isolated from Chamaecrista fasciculata.</title>
        <authorList>
            <person name="Urquiaga M.C.O."/>
            <person name="Hungria M."/>
            <person name="Delamuta J.R.M."/>
        </authorList>
    </citation>
    <scope>NUCLEOTIDE SEQUENCE [LARGE SCALE GENOMIC DNA]</scope>
    <source>
        <strain evidence="3 6">CNPSo 3424</strain>
    </source>
</reference>
<dbReference type="GO" id="GO:0051537">
    <property type="term" value="F:2 iron, 2 sulfur cluster binding"/>
    <property type="evidence" value="ECO:0007669"/>
    <property type="project" value="TreeGrafter"/>
</dbReference>
<comment type="caution">
    <text evidence="4">The sequence shown here is derived from an EMBL/GenBank/DDBJ whole genome shotgun (WGS) entry which is preliminary data.</text>
</comment>
<dbReference type="EMBL" id="SPQS01000049">
    <property type="protein sequence ID" value="TFV68023.1"/>
    <property type="molecule type" value="Genomic_DNA"/>
</dbReference>
<dbReference type="Proteomes" id="UP000297700">
    <property type="component" value="Unassembled WGS sequence"/>
</dbReference>
<evidence type="ECO:0000259" key="2">
    <source>
        <dbReference type="Pfam" id="PF01799"/>
    </source>
</evidence>